<keyword evidence="1" id="KW-0805">Transcription regulation</keyword>
<evidence type="ECO:0000256" key="2">
    <source>
        <dbReference type="ARBA" id="ARBA00023125"/>
    </source>
</evidence>
<organism evidence="5 6">
    <name type="scientific">Bifidobacterium avesanii</name>
    <dbReference type="NCBI Taxonomy" id="1798157"/>
    <lineage>
        <taxon>Bacteria</taxon>
        <taxon>Bacillati</taxon>
        <taxon>Actinomycetota</taxon>
        <taxon>Actinomycetes</taxon>
        <taxon>Bifidobacteriales</taxon>
        <taxon>Bifidobacteriaceae</taxon>
        <taxon>Bifidobacterium</taxon>
    </lineage>
</organism>
<keyword evidence="3" id="KW-0804">Transcription</keyword>
<reference evidence="5 6" key="1">
    <citation type="submission" date="2019-10" db="EMBL/GenBank/DDBJ databases">
        <title>Bifidobacterium from non-human primates.</title>
        <authorList>
            <person name="Modesto M."/>
        </authorList>
    </citation>
    <scope>NUCLEOTIDE SEQUENCE [LARGE SCALE GENOMIC DNA]</scope>
    <source>
        <strain evidence="5 6">TREC</strain>
    </source>
</reference>
<sequence>MVTQQDVAREAGVSAATVSYVLKGADTISEATRRRVMDAVEKLHYTKNLSAVGLRSGRNGIIGVAVHDLGISHQTELARAISLEALKHGYQALVQQTLTARNEPELERAIIRSMVNQFCDGMIMSAGALSADELHTLSNNKPIVLLDGHFLNNAFDTIFTPCERGARMAVGHLIERGCKRVLVVGTTYRRAENDEERIRSRFRHMEGIVGALEEARLAADPNLFLGGEWNADGGYRAVREAIGRGLDFDGIYCMSDDMALGALHALHDANASGSAAGFIPVIGFDATDAGRHYTPTLSTIDTSNAEQARLSVETLIRRIEHPEDDFQPVQITVGCTLVERESTAVAVG</sequence>
<dbReference type="AlphaFoldDB" id="A0A7K3TF37"/>
<protein>
    <submittedName>
        <fullName evidence="5">LacI family DNA-binding transcriptional regulator</fullName>
    </submittedName>
</protein>
<dbReference type="RefSeq" id="WP_152349550.1">
    <property type="nucleotide sequence ID" value="NZ_WBSN01000001.1"/>
</dbReference>
<dbReference type="OrthoDB" id="2854648at2"/>
<dbReference type="SUPFAM" id="SSF53822">
    <property type="entry name" value="Periplasmic binding protein-like I"/>
    <property type="match status" value="1"/>
</dbReference>
<dbReference type="PANTHER" id="PTHR30146:SF109">
    <property type="entry name" value="HTH-TYPE TRANSCRIPTIONAL REGULATOR GALS"/>
    <property type="match status" value="1"/>
</dbReference>
<dbReference type="Pfam" id="PF00356">
    <property type="entry name" value="LacI"/>
    <property type="match status" value="1"/>
</dbReference>
<accession>A0A7K3TF37</accession>
<dbReference type="InterPro" id="IPR046335">
    <property type="entry name" value="LacI/GalR-like_sensor"/>
</dbReference>
<dbReference type="SMART" id="SM00354">
    <property type="entry name" value="HTH_LACI"/>
    <property type="match status" value="1"/>
</dbReference>
<evidence type="ECO:0000256" key="3">
    <source>
        <dbReference type="ARBA" id="ARBA00023163"/>
    </source>
</evidence>
<dbReference type="SUPFAM" id="SSF47413">
    <property type="entry name" value="lambda repressor-like DNA-binding domains"/>
    <property type="match status" value="1"/>
</dbReference>
<keyword evidence="6" id="KW-1185">Reference proteome</keyword>
<dbReference type="InterPro" id="IPR028082">
    <property type="entry name" value="Peripla_BP_I"/>
</dbReference>
<dbReference type="GO" id="GO:0003700">
    <property type="term" value="F:DNA-binding transcription factor activity"/>
    <property type="evidence" value="ECO:0007669"/>
    <property type="project" value="TreeGrafter"/>
</dbReference>
<dbReference type="Pfam" id="PF13377">
    <property type="entry name" value="Peripla_BP_3"/>
    <property type="match status" value="1"/>
</dbReference>
<dbReference type="PANTHER" id="PTHR30146">
    <property type="entry name" value="LACI-RELATED TRANSCRIPTIONAL REPRESSOR"/>
    <property type="match status" value="1"/>
</dbReference>
<dbReference type="Proteomes" id="UP000469763">
    <property type="component" value="Unassembled WGS sequence"/>
</dbReference>
<comment type="caution">
    <text evidence="5">The sequence shown here is derived from an EMBL/GenBank/DDBJ whole genome shotgun (WGS) entry which is preliminary data.</text>
</comment>
<gene>
    <name evidence="5" type="ORF">GFD22_01250</name>
</gene>
<dbReference type="Gene3D" id="1.10.260.40">
    <property type="entry name" value="lambda repressor-like DNA-binding domains"/>
    <property type="match status" value="1"/>
</dbReference>
<dbReference type="CDD" id="cd06267">
    <property type="entry name" value="PBP1_LacI_sugar_binding-like"/>
    <property type="match status" value="1"/>
</dbReference>
<dbReference type="InterPro" id="IPR010982">
    <property type="entry name" value="Lambda_DNA-bd_dom_sf"/>
</dbReference>
<evidence type="ECO:0000259" key="4">
    <source>
        <dbReference type="PROSITE" id="PS50932"/>
    </source>
</evidence>
<evidence type="ECO:0000313" key="6">
    <source>
        <dbReference type="Proteomes" id="UP000469763"/>
    </source>
</evidence>
<dbReference type="GO" id="GO:0000976">
    <property type="term" value="F:transcription cis-regulatory region binding"/>
    <property type="evidence" value="ECO:0007669"/>
    <property type="project" value="TreeGrafter"/>
</dbReference>
<dbReference type="PROSITE" id="PS50932">
    <property type="entry name" value="HTH_LACI_2"/>
    <property type="match status" value="1"/>
</dbReference>
<feature type="domain" description="HTH lacI-type" evidence="4">
    <location>
        <begin position="2"/>
        <end position="56"/>
    </location>
</feature>
<evidence type="ECO:0000256" key="1">
    <source>
        <dbReference type="ARBA" id="ARBA00023015"/>
    </source>
</evidence>
<evidence type="ECO:0000313" key="5">
    <source>
        <dbReference type="EMBL" id="NEG77632.1"/>
    </source>
</evidence>
<dbReference type="CDD" id="cd01392">
    <property type="entry name" value="HTH_LacI"/>
    <property type="match status" value="1"/>
</dbReference>
<dbReference type="EMBL" id="WHZY01000001">
    <property type="protein sequence ID" value="NEG77632.1"/>
    <property type="molecule type" value="Genomic_DNA"/>
</dbReference>
<proteinExistence type="predicted"/>
<dbReference type="InterPro" id="IPR000843">
    <property type="entry name" value="HTH_LacI"/>
</dbReference>
<name>A0A7K3TF37_9BIFI</name>
<dbReference type="Gene3D" id="3.40.50.2300">
    <property type="match status" value="2"/>
</dbReference>
<keyword evidence="2 5" id="KW-0238">DNA-binding</keyword>